<evidence type="ECO:0000256" key="1">
    <source>
        <dbReference type="SAM" id="Coils"/>
    </source>
</evidence>
<evidence type="ECO:0000313" key="2">
    <source>
        <dbReference type="EMBL" id="GAA4322876.1"/>
    </source>
</evidence>
<name>A0ABP8GEH8_9BACT</name>
<dbReference type="RefSeq" id="WP_345253793.1">
    <property type="nucleotide sequence ID" value="NZ_BAABGY010000003.1"/>
</dbReference>
<dbReference type="Proteomes" id="UP001501725">
    <property type="component" value="Unassembled WGS sequence"/>
</dbReference>
<dbReference type="EMBL" id="BAABGY010000003">
    <property type="protein sequence ID" value="GAA4322876.1"/>
    <property type="molecule type" value="Genomic_DNA"/>
</dbReference>
<evidence type="ECO:0000313" key="3">
    <source>
        <dbReference type="Proteomes" id="UP001501725"/>
    </source>
</evidence>
<feature type="coiled-coil region" evidence="1">
    <location>
        <begin position="5"/>
        <end position="56"/>
    </location>
</feature>
<sequence length="315" mass="36008">MAHPLEQLSSELDAASAQLEVLRRAEVRRNTLEANIRDADRELEGYAGVLKKEEQEFRRIEGLTLHSLFYKVLGSREQQLDKERQEYLAARLRYDEALARRASLLQDLEAARETVAGLSGVRATHAALLARKEAQLLSSGDAAAQLLSSENDRLRDLQAEINEIREAELAGNEALRHLDLVRHHLEKASDWGTWDLWGGDTFATWGKHDNIDDARMHLGNAQYALQRFRNELSDLGRRLEHELDLNGLTTFADYFFDNLITDWVVQQRIHRSLEAATEVCARVQQLLYDLGRRRMRLQDEERAASDRKAGLMGGR</sequence>
<keyword evidence="3" id="KW-1185">Reference proteome</keyword>
<comment type="caution">
    <text evidence="2">The sequence shown here is derived from an EMBL/GenBank/DDBJ whole genome shotgun (WGS) entry which is preliminary data.</text>
</comment>
<proteinExistence type="predicted"/>
<protein>
    <submittedName>
        <fullName evidence="2">Uncharacterized protein</fullName>
    </submittedName>
</protein>
<keyword evidence="1" id="KW-0175">Coiled coil</keyword>
<feature type="coiled-coil region" evidence="1">
    <location>
        <begin position="80"/>
        <end position="114"/>
    </location>
</feature>
<organism evidence="2 3">
    <name type="scientific">Flaviaesturariibacter amylovorans</name>
    <dbReference type="NCBI Taxonomy" id="1084520"/>
    <lineage>
        <taxon>Bacteria</taxon>
        <taxon>Pseudomonadati</taxon>
        <taxon>Bacteroidota</taxon>
        <taxon>Chitinophagia</taxon>
        <taxon>Chitinophagales</taxon>
        <taxon>Chitinophagaceae</taxon>
        <taxon>Flaviaestuariibacter</taxon>
    </lineage>
</organism>
<gene>
    <name evidence="2" type="ORF">GCM10023184_09450</name>
</gene>
<accession>A0ABP8GEH8</accession>
<reference evidence="3" key="1">
    <citation type="journal article" date="2019" name="Int. J. Syst. Evol. Microbiol.">
        <title>The Global Catalogue of Microorganisms (GCM) 10K type strain sequencing project: providing services to taxonomists for standard genome sequencing and annotation.</title>
        <authorList>
            <consortium name="The Broad Institute Genomics Platform"/>
            <consortium name="The Broad Institute Genome Sequencing Center for Infectious Disease"/>
            <person name="Wu L."/>
            <person name="Ma J."/>
        </authorList>
    </citation>
    <scope>NUCLEOTIDE SEQUENCE [LARGE SCALE GENOMIC DNA]</scope>
    <source>
        <strain evidence="3">JCM 17919</strain>
    </source>
</reference>